<dbReference type="SUPFAM" id="SSF46689">
    <property type="entry name" value="Homeodomain-like"/>
    <property type="match status" value="1"/>
</dbReference>
<dbReference type="PRINTS" id="PR00455">
    <property type="entry name" value="HTHTETR"/>
</dbReference>
<reference evidence="4 5" key="1">
    <citation type="submission" date="2016-12" db="EMBL/GenBank/DDBJ databases">
        <authorList>
            <person name="Song W.-J."/>
            <person name="Kurnit D.M."/>
        </authorList>
    </citation>
    <scope>NUCLEOTIDE SEQUENCE [LARGE SCALE GENOMIC DNA]</scope>
    <source>
        <strain evidence="4 5">HSG9</strain>
    </source>
</reference>
<protein>
    <submittedName>
        <fullName evidence="4">TetR family transcriptional regulator</fullName>
    </submittedName>
</protein>
<dbReference type="OrthoDB" id="881297at2"/>
<sequence>MKDKILNKATNLFLNLGFKSVTMDDLAQEMGISKKTIYSHFENKSKLVEEVSMNLFWVISNGIDQIVQLQKNPIEELYEIKRFVMHQLKDESTSPIFQLQKYYPKIYHTIRDKQFEVMQHCVVENLKRGVAMGIYRANLDVTFVARIYFLGVNNLKDQTYFPSNKFTMTHLMDNFLEYHLRGIVTPEGRKILNSIINSNQQ</sequence>
<keyword evidence="1 2" id="KW-0238">DNA-binding</keyword>
<evidence type="ECO:0000313" key="5">
    <source>
        <dbReference type="Proteomes" id="UP000191680"/>
    </source>
</evidence>
<dbReference type="PANTHER" id="PTHR43479:SF11">
    <property type="entry name" value="ACREF_ENVCD OPERON REPRESSOR-RELATED"/>
    <property type="match status" value="1"/>
</dbReference>
<gene>
    <name evidence="4" type="ORF">BUL40_00450</name>
</gene>
<dbReference type="Proteomes" id="UP000191680">
    <property type="component" value="Unassembled WGS sequence"/>
</dbReference>
<evidence type="ECO:0000313" key="4">
    <source>
        <dbReference type="EMBL" id="OQD44060.1"/>
    </source>
</evidence>
<dbReference type="AlphaFoldDB" id="A0A1V6LV70"/>
<organism evidence="4 5">
    <name type="scientific">Croceivirga radicis</name>
    <dbReference type="NCBI Taxonomy" id="1929488"/>
    <lineage>
        <taxon>Bacteria</taxon>
        <taxon>Pseudomonadati</taxon>
        <taxon>Bacteroidota</taxon>
        <taxon>Flavobacteriia</taxon>
        <taxon>Flavobacteriales</taxon>
        <taxon>Flavobacteriaceae</taxon>
        <taxon>Croceivirga</taxon>
    </lineage>
</organism>
<dbReference type="Gene3D" id="1.10.10.60">
    <property type="entry name" value="Homeodomain-like"/>
    <property type="match status" value="1"/>
</dbReference>
<dbReference type="Pfam" id="PF00440">
    <property type="entry name" value="TetR_N"/>
    <property type="match status" value="1"/>
</dbReference>
<dbReference type="PROSITE" id="PS50977">
    <property type="entry name" value="HTH_TETR_2"/>
    <property type="match status" value="1"/>
</dbReference>
<dbReference type="Gene3D" id="1.10.357.10">
    <property type="entry name" value="Tetracycline Repressor, domain 2"/>
    <property type="match status" value="1"/>
</dbReference>
<feature type="DNA-binding region" description="H-T-H motif" evidence="2">
    <location>
        <begin position="22"/>
        <end position="41"/>
    </location>
</feature>
<comment type="caution">
    <text evidence="4">The sequence shown here is derived from an EMBL/GenBank/DDBJ whole genome shotgun (WGS) entry which is preliminary data.</text>
</comment>
<dbReference type="InterPro" id="IPR009057">
    <property type="entry name" value="Homeodomain-like_sf"/>
</dbReference>
<accession>A0A1V6LV70</accession>
<dbReference type="PANTHER" id="PTHR43479">
    <property type="entry name" value="ACREF/ENVCD OPERON REPRESSOR-RELATED"/>
    <property type="match status" value="1"/>
</dbReference>
<name>A0A1V6LV70_9FLAO</name>
<dbReference type="SUPFAM" id="SSF48498">
    <property type="entry name" value="Tetracyclin repressor-like, C-terminal domain"/>
    <property type="match status" value="1"/>
</dbReference>
<proteinExistence type="predicted"/>
<dbReference type="EMBL" id="MTBC01000001">
    <property type="protein sequence ID" value="OQD44060.1"/>
    <property type="molecule type" value="Genomic_DNA"/>
</dbReference>
<feature type="domain" description="HTH tetR-type" evidence="3">
    <location>
        <begin position="1"/>
        <end position="59"/>
    </location>
</feature>
<dbReference type="InterPro" id="IPR001647">
    <property type="entry name" value="HTH_TetR"/>
</dbReference>
<dbReference type="GO" id="GO:0003677">
    <property type="term" value="F:DNA binding"/>
    <property type="evidence" value="ECO:0007669"/>
    <property type="project" value="UniProtKB-UniRule"/>
</dbReference>
<dbReference type="InterPro" id="IPR050624">
    <property type="entry name" value="HTH-type_Tx_Regulator"/>
</dbReference>
<evidence type="ECO:0000256" key="1">
    <source>
        <dbReference type="ARBA" id="ARBA00023125"/>
    </source>
</evidence>
<evidence type="ECO:0000259" key="3">
    <source>
        <dbReference type="PROSITE" id="PS50977"/>
    </source>
</evidence>
<keyword evidence="5" id="KW-1185">Reference proteome</keyword>
<evidence type="ECO:0000256" key="2">
    <source>
        <dbReference type="PROSITE-ProRule" id="PRU00335"/>
    </source>
</evidence>
<dbReference type="RefSeq" id="WP_029511496.1">
    <property type="nucleotide sequence ID" value="NZ_AFOE01000029.1"/>
</dbReference>
<dbReference type="InterPro" id="IPR036271">
    <property type="entry name" value="Tet_transcr_reg_TetR-rel_C_sf"/>
</dbReference>